<dbReference type="Proteomes" id="UP000033163">
    <property type="component" value="Chromosome I"/>
</dbReference>
<dbReference type="PATRIC" id="fig|1073571.4.peg.2596"/>
<dbReference type="HOGENOM" id="CLU_129768_0_0_9"/>
<proteinExistence type="predicted"/>
<accession>A0A0E3WH85</accession>
<dbReference type="KEGG" id="pri:PRIO_2442"/>
<name>A0A0E3WH85_9BACL</name>
<evidence type="ECO:0000313" key="2">
    <source>
        <dbReference type="Proteomes" id="UP000033163"/>
    </source>
</evidence>
<protein>
    <recommendedName>
        <fullName evidence="3">S1 motif domain-containing protein</fullName>
    </recommendedName>
</protein>
<sequence length="179" mass="20348">MGNSKERKTIQYLKSVIDDEIWYFEIDGQQTAYRQIVARQEGACRVSGSPDFYLTDQSVEWMEGDIPIESAEFEAVWAKAMAPYQEEWNRVRQRYPEGRRVAGAIMFFSIHGIHIALSDGGYAVTAYEPVRSQVDHSYLYPRYLIEGTVQGVDDVNCWLVLGNCTMSGGTDGKETILQI</sequence>
<dbReference type="EMBL" id="LN831776">
    <property type="protein sequence ID" value="CQR54848.1"/>
    <property type="molecule type" value="Genomic_DNA"/>
</dbReference>
<reference evidence="2" key="1">
    <citation type="submission" date="2015-03" db="EMBL/GenBank/DDBJ databases">
        <authorList>
            <person name="Wibberg D."/>
        </authorList>
    </citation>
    <scope>NUCLEOTIDE SEQUENCE [LARGE SCALE GENOMIC DNA]</scope>
</reference>
<dbReference type="STRING" id="483937.AMQ84_08160"/>
<dbReference type="RefSeq" id="WP_020433606.1">
    <property type="nucleotide sequence ID" value="NZ_AGBD01001727.1"/>
</dbReference>
<evidence type="ECO:0000313" key="1">
    <source>
        <dbReference type="EMBL" id="CQR54848.1"/>
    </source>
</evidence>
<evidence type="ECO:0008006" key="3">
    <source>
        <dbReference type="Google" id="ProtNLM"/>
    </source>
</evidence>
<organism evidence="1 2">
    <name type="scientific">Paenibacillus riograndensis SBR5</name>
    <dbReference type="NCBI Taxonomy" id="1073571"/>
    <lineage>
        <taxon>Bacteria</taxon>
        <taxon>Bacillati</taxon>
        <taxon>Bacillota</taxon>
        <taxon>Bacilli</taxon>
        <taxon>Bacillales</taxon>
        <taxon>Paenibacillaceae</taxon>
        <taxon>Paenibacillus</taxon>
        <taxon>Paenibacillus sonchi group</taxon>
    </lineage>
</organism>
<dbReference type="AlphaFoldDB" id="A0A0E3WH85"/>
<gene>
    <name evidence="1" type="ORF">PRIO_2442</name>
</gene>